<evidence type="ECO:0000256" key="5">
    <source>
        <dbReference type="ARBA" id="ARBA00022801"/>
    </source>
</evidence>
<evidence type="ECO:0000256" key="4">
    <source>
        <dbReference type="ARBA" id="ARBA00022741"/>
    </source>
</evidence>
<keyword evidence="10" id="KW-0131">Cell cycle</keyword>
<evidence type="ECO:0000256" key="6">
    <source>
        <dbReference type="ARBA" id="ARBA00022806"/>
    </source>
</evidence>
<sequence length="731" mass="81366">MAGLPLHEHANKESLAAAATTKYPNYLADRELCKRFFEEFRDASGSLKYIEMSKSIARRELKIFRVHLDEIASHGQLYLAQRIQMNVMGYSEEMCRVIDDLIPQTEIVEDMIDYLLIEAKAVGQSLPFLLTRRYELVIVPLSGYAEPISLRHLKGSLIGTLVVLRGICIAASAVRPKLSMLVSVCEVCAETTFQQVIGDRLTPLMVCQSQRCKLNNTIGRLLPQYKASKFIKYQELRLQELPQDVPRGAIPRTTRVICEGEQTRIASPGQVVKITGTYCPDPSTGQGHEAFRASTMVKTLFRALHIELERRTYQEAAEDLKSQVENMRNYPDKEAIIEKLTRSVAPEIWGMEDVKKALLCLLVGGSSIANDIRIRSDINICLMGDPGVAKSQLLKWIASVAPRSVFTTGKGSSGVGLTAAVTRDSHTGEVMLEGGALVLSDKGICCIDEFDKMDDADRTALHEVMEQQLVSIAKAGIITSLNARASILAASNPKYGRWRRNLTPSENVNLPPALLSRFDILWLLLDESNRERDAELSMHVTHVHLHGVAPGTVTDNGFDGSFSEYFGKDFLRAYIGEVKRIHPFVDSAAAKAISDIYCEMRSQSVRHRNVVTARTLLSIIRLSQACARLRFSERVVEADVREAGRLLDCSKISLQVRVDSNGRRAVTTSDAAIFSTIKELARSRTTIDLAEVRPALMIKGVDEAHLQRCLHTYMEVGVWEVNGSVIEFSQE</sequence>
<dbReference type="InterPro" id="IPR041562">
    <property type="entry name" value="MCM_lid"/>
</dbReference>
<gene>
    <name evidence="13" type="ORF">TRSC58_02620</name>
</gene>
<dbReference type="InterPro" id="IPR018525">
    <property type="entry name" value="MCM_CS"/>
</dbReference>
<reference evidence="13 14" key="1">
    <citation type="submission" date="2013-07" db="EMBL/GenBank/DDBJ databases">
        <authorList>
            <person name="Stoco P.H."/>
            <person name="Wagner G."/>
            <person name="Gerber A."/>
            <person name="Zaha A."/>
            <person name="Thompson C."/>
            <person name="Bartholomeu D.C."/>
            <person name="Luckemeyer D.D."/>
            <person name="Bahia D."/>
            <person name="Loreto E."/>
            <person name="Prestes E.B."/>
            <person name="Lima F.M."/>
            <person name="Rodrigues-Luiz G."/>
            <person name="Vallejo G.A."/>
            <person name="Filho J.F."/>
            <person name="Monteiro K.M."/>
            <person name="Tyler K.M."/>
            <person name="de Almeida L.G."/>
            <person name="Ortiz M.F."/>
            <person name="Siervo M.A."/>
            <person name="de Moraes M.H."/>
            <person name="Cunha O.L."/>
            <person name="Mendonca-Neto R."/>
            <person name="Silva R."/>
            <person name="Teixeira S.M."/>
            <person name="Murta S.M."/>
            <person name="Sincero T.C."/>
            <person name="Mendes T.A."/>
            <person name="Urmenyi T.P."/>
            <person name="Silva V.G."/>
            <person name="da Rocha W.D."/>
            <person name="Andersson B."/>
            <person name="Romanha A.J."/>
            <person name="Steindel M."/>
            <person name="de Vasconcelos A.T."/>
            <person name="Grisard E.C."/>
        </authorList>
    </citation>
    <scope>NUCLEOTIDE SEQUENCE [LARGE SCALE GENOMIC DNA]</scope>
    <source>
        <strain evidence="13 14">SC58</strain>
    </source>
</reference>
<keyword evidence="14" id="KW-1185">Reference proteome</keyword>
<dbReference type="GO" id="GO:0016787">
    <property type="term" value="F:hydrolase activity"/>
    <property type="evidence" value="ECO:0007669"/>
    <property type="project" value="UniProtKB-KW"/>
</dbReference>
<dbReference type="PANTHER" id="PTHR11630:SF26">
    <property type="entry name" value="DNA REPLICATION LICENSING FACTOR MCM7"/>
    <property type="match status" value="1"/>
</dbReference>
<dbReference type="GO" id="GO:0017116">
    <property type="term" value="F:single-stranded DNA helicase activity"/>
    <property type="evidence" value="ECO:0007669"/>
    <property type="project" value="TreeGrafter"/>
</dbReference>
<dbReference type="InterPro" id="IPR031327">
    <property type="entry name" value="MCM"/>
</dbReference>
<protein>
    <recommendedName>
        <fullName evidence="2">DNA helicase</fullName>
        <ecNumber evidence="2">3.6.4.12</ecNumber>
    </recommendedName>
</protein>
<dbReference type="Pfam" id="PF17855">
    <property type="entry name" value="MCM_lid"/>
    <property type="match status" value="1"/>
</dbReference>
<dbReference type="EMBL" id="AUPL01002620">
    <property type="protein sequence ID" value="ESL09657.1"/>
    <property type="molecule type" value="Genomic_DNA"/>
</dbReference>
<dbReference type="InterPro" id="IPR001208">
    <property type="entry name" value="MCM_dom"/>
</dbReference>
<dbReference type="PROSITE" id="PS50051">
    <property type="entry name" value="MCM_2"/>
    <property type="match status" value="1"/>
</dbReference>
<dbReference type="GO" id="GO:0000727">
    <property type="term" value="P:double-strand break repair via break-induced replication"/>
    <property type="evidence" value="ECO:0007669"/>
    <property type="project" value="TreeGrafter"/>
</dbReference>
<keyword evidence="3" id="KW-0235">DNA replication</keyword>
<evidence type="ECO:0000313" key="14">
    <source>
        <dbReference type="Proteomes" id="UP000031737"/>
    </source>
</evidence>
<dbReference type="Pfam" id="PF14551">
    <property type="entry name" value="MCM_N"/>
    <property type="match status" value="1"/>
</dbReference>
<comment type="similarity">
    <text evidence="11">Belongs to the MCM family.</text>
</comment>
<evidence type="ECO:0000256" key="3">
    <source>
        <dbReference type="ARBA" id="ARBA00022705"/>
    </source>
</evidence>
<evidence type="ECO:0000259" key="12">
    <source>
        <dbReference type="PROSITE" id="PS50051"/>
    </source>
</evidence>
<dbReference type="AlphaFoldDB" id="A0A061J8R5"/>
<dbReference type="Gene3D" id="2.20.28.10">
    <property type="match status" value="1"/>
</dbReference>
<dbReference type="PRINTS" id="PR01657">
    <property type="entry name" value="MCMFAMILY"/>
</dbReference>
<dbReference type="GO" id="GO:0006270">
    <property type="term" value="P:DNA replication initiation"/>
    <property type="evidence" value="ECO:0007669"/>
    <property type="project" value="InterPro"/>
</dbReference>
<dbReference type="Pfam" id="PF00493">
    <property type="entry name" value="MCM"/>
    <property type="match status" value="1"/>
</dbReference>
<comment type="caution">
    <text evidence="13">The sequence shown here is derived from an EMBL/GenBank/DDBJ whole genome shotgun (WGS) entry which is preliminary data.</text>
</comment>
<dbReference type="SMART" id="SM00350">
    <property type="entry name" value="MCM"/>
    <property type="match status" value="1"/>
</dbReference>
<dbReference type="GO" id="GO:0005634">
    <property type="term" value="C:nucleus"/>
    <property type="evidence" value="ECO:0007669"/>
    <property type="project" value="UniProtKB-SubCell"/>
</dbReference>
<evidence type="ECO:0000256" key="8">
    <source>
        <dbReference type="ARBA" id="ARBA00023125"/>
    </source>
</evidence>
<dbReference type="InterPro" id="IPR033762">
    <property type="entry name" value="MCM_OB"/>
</dbReference>
<keyword evidence="5" id="KW-0378">Hydrolase</keyword>
<keyword evidence="4 11" id="KW-0547">Nucleotide-binding</keyword>
<dbReference type="InterPro" id="IPR012340">
    <property type="entry name" value="NA-bd_OB-fold"/>
</dbReference>
<dbReference type="GO" id="GO:0006271">
    <property type="term" value="P:DNA strand elongation involved in DNA replication"/>
    <property type="evidence" value="ECO:0007669"/>
    <property type="project" value="TreeGrafter"/>
</dbReference>
<dbReference type="GO" id="GO:0003697">
    <property type="term" value="F:single-stranded DNA binding"/>
    <property type="evidence" value="ECO:0007669"/>
    <property type="project" value="TreeGrafter"/>
</dbReference>
<dbReference type="InterPro" id="IPR027925">
    <property type="entry name" value="MCM_N"/>
</dbReference>
<dbReference type="PANTHER" id="PTHR11630">
    <property type="entry name" value="DNA REPLICATION LICENSING FACTOR MCM FAMILY MEMBER"/>
    <property type="match status" value="1"/>
</dbReference>
<dbReference type="GO" id="GO:0042555">
    <property type="term" value="C:MCM complex"/>
    <property type="evidence" value="ECO:0007669"/>
    <property type="project" value="InterPro"/>
</dbReference>
<dbReference type="InterPro" id="IPR008050">
    <property type="entry name" value="MCM7"/>
</dbReference>
<evidence type="ECO:0000256" key="2">
    <source>
        <dbReference type="ARBA" id="ARBA00012551"/>
    </source>
</evidence>
<dbReference type="CDD" id="cd17758">
    <property type="entry name" value="MCM7"/>
    <property type="match status" value="1"/>
</dbReference>
<accession>A0A061J8R5</accession>
<dbReference type="PROSITE" id="PS00847">
    <property type="entry name" value="MCM_1"/>
    <property type="match status" value="1"/>
</dbReference>
<comment type="subcellular location">
    <subcellularLocation>
        <location evidence="1">Nucleus</location>
    </subcellularLocation>
</comment>
<evidence type="ECO:0000256" key="11">
    <source>
        <dbReference type="RuleBase" id="RU004070"/>
    </source>
</evidence>
<dbReference type="Gene3D" id="3.40.50.300">
    <property type="entry name" value="P-loop containing nucleotide triphosphate hydrolases"/>
    <property type="match status" value="1"/>
</dbReference>
<dbReference type="Pfam" id="PF17207">
    <property type="entry name" value="MCM_OB"/>
    <property type="match status" value="1"/>
</dbReference>
<dbReference type="SUPFAM" id="SSF52540">
    <property type="entry name" value="P-loop containing nucleoside triphosphate hydrolases"/>
    <property type="match status" value="1"/>
</dbReference>
<dbReference type="VEuPathDB" id="TriTrypDB:TRSC58_02620"/>
<name>A0A061J8R5_TRYRA</name>
<proteinExistence type="inferred from homology"/>
<feature type="domain" description="MCM C-terminal AAA(+) ATPase" evidence="12">
    <location>
        <begin position="336"/>
        <end position="540"/>
    </location>
</feature>
<organism evidence="13 14">
    <name type="scientific">Trypanosoma rangeli SC58</name>
    <dbReference type="NCBI Taxonomy" id="429131"/>
    <lineage>
        <taxon>Eukaryota</taxon>
        <taxon>Discoba</taxon>
        <taxon>Euglenozoa</taxon>
        <taxon>Kinetoplastea</taxon>
        <taxon>Metakinetoplastina</taxon>
        <taxon>Trypanosomatida</taxon>
        <taxon>Trypanosomatidae</taxon>
        <taxon>Trypanosoma</taxon>
        <taxon>Herpetosoma</taxon>
    </lineage>
</organism>
<keyword evidence="9" id="KW-0539">Nucleus</keyword>
<evidence type="ECO:0000313" key="13">
    <source>
        <dbReference type="EMBL" id="ESL09657.1"/>
    </source>
</evidence>
<dbReference type="GO" id="GO:0005524">
    <property type="term" value="F:ATP binding"/>
    <property type="evidence" value="ECO:0007669"/>
    <property type="project" value="UniProtKB-KW"/>
</dbReference>
<dbReference type="FunFam" id="3.40.50.300:FF:000501">
    <property type="entry name" value="DNA replication licensing factor MCM7"/>
    <property type="match status" value="1"/>
</dbReference>
<evidence type="ECO:0000256" key="7">
    <source>
        <dbReference type="ARBA" id="ARBA00022840"/>
    </source>
</evidence>
<evidence type="ECO:0000256" key="10">
    <source>
        <dbReference type="ARBA" id="ARBA00023306"/>
    </source>
</evidence>
<keyword evidence="6" id="KW-0347">Helicase</keyword>
<dbReference type="OrthoDB" id="3207464at2759"/>
<dbReference type="Gene3D" id="2.40.50.140">
    <property type="entry name" value="Nucleic acid-binding proteins"/>
    <property type="match status" value="1"/>
</dbReference>
<dbReference type="EC" id="3.6.4.12" evidence="2"/>
<keyword evidence="8 11" id="KW-0238">DNA-binding</keyword>
<dbReference type="InterPro" id="IPR027417">
    <property type="entry name" value="P-loop_NTPase"/>
</dbReference>
<evidence type="ECO:0000256" key="9">
    <source>
        <dbReference type="ARBA" id="ARBA00023242"/>
    </source>
</evidence>
<keyword evidence="7 11" id="KW-0067">ATP-binding</keyword>
<evidence type="ECO:0000256" key="1">
    <source>
        <dbReference type="ARBA" id="ARBA00004123"/>
    </source>
</evidence>
<dbReference type="Proteomes" id="UP000031737">
    <property type="component" value="Unassembled WGS sequence"/>
</dbReference>
<dbReference type="SUPFAM" id="SSF50249">
    <property type="entry name" value="Nucleic acid-binding proteins"/>
    <property type="match status" value="1"/>
</dbReference>